<accession>A0AAP0RJD4</accession>
<evidence type="ECO:0000313" key="2">
    <source>
        <dbReference type="EMBL" id="KAK9279231.1"/>
    </source>
</evidence>
<dbReference type="PANTHER" id="PTHR31390:SF4">
    <property type="entry name" value="DUF3527 DOMAIN-CONTAINING PROTEIN"/>
    <property type="match status" value="1"/>
</dbReference>
<feature type="compositionally biased region" description="Low complexity" evidence="1">
    <location>
        <begin position="554"/>
        <end position="569"/>
    </location>
</feature>
<organism evidence="2 3">
    <name type="scientific">Liquidambar formosana</name>
    <name type="common">Formosan gum</name>
    <dbReference type="NCBI Taxonomy" id="63359"/>
    <lineage>
        <taxon>Eukaryota</taxon>
        <taxon>Viridiplantae</taxon>
        <taxon>Streptophyta</taxon>
        <taxon>Embryophyta</taxon>
        <taxon>Tracheophyta</taxon>
        <taxon>Spermatophyta</taxon>
        <taxon>Magnoliopsida</taxon>
        <taxon>eudicotyledons</taxon>
        <taxon>Gunneridae</taxon>
        <taxon>Pentapetalae</taxon>
        <taxon>Saxifragales</taxon>
        <taxon>Altingiaceae</taxon>
        <taxon>Liquidambar</taxon>
    </lineage>
</organism>
<protein>
    <recommendedName>
        <fullName evidence="4">DUF3527 domain protein</fullName>
    </recommendedName>
</protein>
<feature type="region of interest" description="Disordered" evidence="1">
    <location>
        <begin position="214"/>
        <end position="238"/>
    </location>
</feature>
<dbReference type="PANTHER" id="PTHR31390">
    <property type="entry name" value="EXPRESSED PROTEIN"/>
    <property type="match status" value="1"/>
</dbReference>
<feature type="region of interest" description="Disordered" evidence="1">
    <location>
        <begin position="508"/>
        <end position="606"/>
    </location>
</feature>
<feature type="compositionally biased region" description="Polar residues" evidence="1">
    <location>
        <begin position="582"/>
        <end position="601"/>
    </location>
</feature>
<dbReference type="AlphaFoldDB" id="A0AAP0RJD4"/>
<sequence length="1007" mass="111491">MEYHLELKKNSWDPQASGTVEKIISPGGRQSVKLLDRFKSEKPSLSYADFHHEITKSSDDLPPKPSGTHHKQQIGRRATEDDELVKYMSNLPSYLERGKNLQEKAFNVGVLDWGRLEKWQHNHKKVPYRSGTYSPSSSNTSSVFSTDESSTLSSRGHSCSPARQRVHRPTLQSHLKASPQEGYSQAVKPLGGNAGKFQDLKAAQSNTLSKQQKFLKPDQPFRKNQSGYSQAVKPFRGNSGKFQDIKAAQSNTLNGQPKFLETDQPFCKNQSQVKLEQCMIEDSTPKIIPEMRASSNLENYKVASCSKEKMKTKDGEFSKEVRESDTLNSDDAEQDCPERLKTVVLLLPRDDPQKSSSGVFQLSGSTTMTDQRSMEASYRCSTARSYPREVHHAKFYSDIPHSCPLPCEVDNSEHRQQMKQPSSMDDQSIDFTSDASCPLQRSGKTFVSPFRGRNSEEKKSTLLPTNSTVIKPSEGSSPNTSTVAAAKVRNPSPIRRFSVDLGRLSRISGSKESSAVPQLSSTHVSAKSDSERDVAPACLDKSSSDKPNATSKARSSPLRRLLDPLLKPKTANCRRSAEPPQKDSTSINRSCKSFDGQSDSSLQKDSRSINRAFKSFDGQSDSSNEHSVKVKLDLTSCRSISVDDSCQNGKHGSSSVQALLRVAVKNGLPLFTFAVDNNRDILAATVRKLSTSRKDDNNCLYTFFTIREIKKKSWINHGGKGKGRDYVPNVVAQMKVSDSQFSNLNRPCSMDKFCVREFVLLADQQMTGFQSNDELAAIVMKIPKETTGSLIQDRKQTDHCSNSSDIDFKEWLAEMRHSYSGENLQNQSLVGSPDHCNTTVILPSGVHSQPNNGEPSSLIKRWVSGGVCDCGGWDLGCNLRVLGSQNQLNKRLSPFEACSTTNQFQLCSQGGVQDNQVVFSLAPFKDGIYSVEFNSSLTLLQAFSISVAALDSKKRSEHSEPINFFQGKTSQETILVENDGPKVANQVQAEVPPRYVSYPPLSPVGRV</sequence>
<feature type="compositionally biased region" description="Basic and acidic residues" evidence="1">
    <location>
        <begin position="314"/>
        <end position="325"/>
    </location>
</feature>
<proteinExistence type="predicted"/>
<feature type="compositionally biased region" description="Polar residues" evidence="1">
    <location>
        <begin position="508"/>
        <end position="525"/>
    </location>
</feature>
<feature type="compositionally biased region" description="Low complexity" evidence="1">
    <location>
        <begin position="130"/>
        <end position="154"/>
    </location>
</feature>
<evidence type="ECO:0000256" key="1">
    <source>
        <dbReference type="SAM" id="MobiDB-lite"/>
    </source>
</evidence>
<feature type="compositionally biased region" description="Polar residues" evidence="1">
    <location>
        <begin position="462"/>
        <end position="483"/>
    </location>
</feature>
<dbReference type="EMBL" id="JBBPBK010000008">
    <property type="protein sequence ID" value="KAK9279231.1"/>
    <property type="molecule type" value="Genomic_DNA"/>
</dbReference>
<feature type="region of interest" description="Disordered" evidence="1">
    <location>
        <begin position="55"/>
        <end position="82"/>
    </location>
</feature>
<comment type="caution">
    <text evidence="2">The sequence shown here is derived from an EMBL/GenBank/DDBJ whole genome shotgun (WGS) entry which is preliminary data.</text>
</comment>
<keyword evidence="3" id="KW-1185">Reference proteome</keyword>
<evidence type="ECO:0008006" key="4">
    <source>
        <dbReference type="Google" id="ProtNLM"/>
    </source>
</evidence>
<dbReference type="InterPro" id="IPR021916">
    <property type="entry name" value="DUF3527"/>
</dbReference>
<gene>
    <name evidence="2" type="ORF">L1049_012909</name>
</gene>
<dbReference type="Proteomes" id="UP001415857">
    <property type="component" value="Unassembled WGS sequence"/>
</dbReference>
<feature type="region of interest" description="Disordered" evidence="1">
    <location>
        <begin position="314"/>
        <end position="333"/>
    </location>
</feature>
<dbReference type="Pfam" id="PF12043">
    <property type="entry name" value="DUF3527"/>
    <property type="match status" value="2"/>
</dbReference>
<evidence type="ECO:0000313" key="3">
    <source>
        <dbReference type="Proteomes" id="UP001415857"/>
    </source>
</evidence>
<feature type="region of interest" description="Disordered" evidence="1">
    <location>
        <begin position="442"/>
        <end position="488"/>
    </location>
</feature>
<name>A0AAP0RJD4_LIQFO</name>
<reference evidence="2 3" key="1">
    <citation type="journal article" date="2024" name="Plant J.">
        <title>Genome sequences and population genomics reveal climatic adaptation and genomic divergence between two closely related sweetgum species.</title>
        <authorList>
            <person name="Xu W.Q."/>
            <person name="Ren C.Q."/>
            <person name="Zhang X.Y."/>
            <person name="Comes H.P."/>
            <person name="Liu X.H."/>
            <person name="Li Y.G."/>
            <person name="Kettle C.J."/>
            <person name="Jalonen R."/>
            <person name="Gaisberger H."/>
            <person name="Ma Y.Z."/>
            <person name="Qiu Y.X."/>
        </authorList>
    </citation>
    <scope>NUCLEOTIDE SEQUENCE [LARGE SCALE GENOMIC DNA]</scope>
    <source>
        <strain evidence="2">Hangzhou</strain>
    </source>
</reference>
<feature type="region of interest" description="Disordered" evidence="1">
    <location>
        <begin position="126"/>
        <end position="195"/>
    </location>
</feature>